<reference evidence="1" key="1">
    <citation type="journal article" date="2023" name="G3 (Bethesda)">
        <title>Whole genome assemblies of Zophobas morio and Tenebrio molitor.</title>
        <authorList>
            <person name="Kaur S."/>
            <person name="Stinson S.A."/>
            <person name="diCenzo G.C."/>
        </authorList>
    </citation>
    <scope>NUCLEOTIDE SEQUENCE</scope>
    <source>
        <strain evidence="1">QUZm001</strain>
    </source>
</reference>
<name>A0AA38IIK0_9CUCU</name>
<keyword evidence="2" id="KW-1185">Reference proteome</keyword>
<sequence>MYNKYPRTVIFLIKMLALLLELLLNMVFSGLGQFGAADLARPTWRGTFWRKANLAQGHFGASHLGVDHLGANELAPRKMDIIIQKLYPLLA</sequence>
<comment type="caution">
    <text evidence="1">The sequence shown here is derived from an EMBL/GenBank/DDBJ whole genome shotgun (WGS) entry which is preliminary data.</text>
</comment>
<organism evidence="1 2">
    <name type="scientific">Zophobas morio</name>
    <dbReference type="NCBI Taxonomy" id="2755281"/>
    <lineage>
        <taxon>Eukaryota</taxon>
        <taxon>Metazoa</taxon>
        <taxon>Ecdysozoa</taxon>
        <taxon>Arthropoda</taxon>
        <taxon>Hexapoda</taxon>
        <taxon>Insecta</taxon>
        <taxon>Pterygota</taxon>
        <taxon>Neoptera</taxon>
        <taxon>Endopterygota</taxon>
        <taxon>Coleoptera</taxon>
        <taxon>Polyphaga</taxon>
        <taxon>Cucujiformia</taxon>
        <taxon>Tenebrionidae</taxon>
        <taxon>Zophobas</taxon>
    </lineage>
</organism>
<proteinExistence type="predicted"/>
<evidence type="ECO:0000313" key="2">
    <source>
        <dbReference type="Proteomes" id="UP001168821"/>
    </source>
</evidence>
<protein>
    <submittedName>
        <fullName evidence="1">Uncharacterized protein</fullName>
    </submittedName>
</protein>
<evidence type="ECO:0000313" key="1">
    <source>
        <dbReference type="EMBL" id="KAJ3655968.1"/>
    </source>
</evidence>
<dbReference type="Proteomes" id="UP001168821">
    <property type="component" value="Unassembled WGS sequence"/>
</dbReference>
<dbReference type="AlphaFoldDB" id="A0AA38IIK0"/>
<dbReference type="EMBL" id="JALNTZ010000004">
    <property type="protein sequence ID" value="KAJ3655968.1"/>
    <property type="molecule type" value="Genomic_DNA"/>
</dbReference>
<accession>A0AA38IIK0</accession>
<gene>
    <name evidence="1" type="ORF">Zmor_015075</name>
</gene>